<accession>G5SRT1</accession>
<sequence>MTENKIEPNRKTIAEFIFIAELSSECICKYVELGENSESVFALFNDKIKWNIEKFYETYRKELYYENDSMFNGYINIDTKTVSKIFDNKILDEDGNEIKVYTENTYKLKKGKTEKYYKKHPPKIAESFERTKAYDKYLEQEFNTSDLAEINYLSVKDNGTFFTLLQTKSFLDSLCEEAEKAIKDSKKYEEEYAIRLTRLIEKLKEYSEMIISKATLIELAIRDWRTRVMECSLKVLKAMPVEKVSEYNLKTRAFVLKSLLTTLDIGNSQANIIRFIANIIGTSEGTVKGYFIDFSKDNHGMKKKEAFQKEMENALNMCNLLSTESENKRYVIQLIDAIKKIKDAQK</sequence>
<protein>
    <submittedName>
        <fullName evidence="1">Uncharacterized protein</fullName>
    </submittedName>
</protein>
<organism evidence="1 2">
    <name type="scientific">Paraprevotella clara YIT 11840</name>
    <dbReference type="NCBI Taxonomy" id="762968"/>
    <lineage>
        <taxon>Bacteria</taxon>
        <taxon>Pseudomonadati</taxon>
        <taxon>Bacteroidota</taxon>
        <taxon>Bacteroidia</taxon>
        <taxon>Bacteroidales</taxon>
        <taxon>Prevotellaceae</taxon>
        <taxon>Paraprevotella</taxon>
    </lineage>
</organism>
<evidence type="ECO:0000313" key="1">
    <source>
        <dbReference type="EMBL" id="EHH00073.1"/>
    </source>
</evidence>
<dbReference type="RefSeq" id="WP_008620333.1">
    <property type="nucleotide sequence ID" value="NZ_JH376599.1"/>
</dbReference>
<dbReference type="Proteomes" id="UP000003598">
    <property type="component" value="Unassembled WGS sequence"/>
</dbReference>
<gene>
    <name evidence="1" type="ORF">HMPREF9441_02080</name>
</gene>
<comment type="caution">
    <text evidence="1">The sequence shown here is derived from an EMBL/GenBank/DDBJ whole genome shotgun (WGS) entry which is preliminary data.</text>
</comment>
<reference evidence="1 2" key="1">
    <citation type="submission" date="2011-03" db="EMBL/GenBank/DDBJ databases">
        <authorList>
            <person name="Weinstock G."/>
            <person name="Sodergren E."/>
            <person name="Clifton S."/>
            <person name="Fulton L."/>
            <person name="Fulton B."/>
            <person name="Courtney L."/>
            <person name="Fronick C."/>
            <person name="Harrison M."/>
            <person name="Strong C."/>
            <person name="Farmer C."/>
            <person name="Delahaunty K."/>
            <person name="Markovic C."/>
            <person name="Hall O."/>
            <person name="Minx P."/>
            <person name="Tomlinson C."/>
            <person name="Mitreva M."/>
            <person name="Hou S."/>
            <person name="Chen J."/>
            <person name="Wollam A."/>
            <person name="Pepin K.H."/>
            <person name="Johnson M."/>
            <person name="Bhonagiri V."/>
            <person name="Zhang X."/>
            <person name="Suruliraj S."/>
            <person name="Warren W."/>
            <person name="Chinwalla A."/>
            <person name="Mardis E.R."/>
            <person name="Wilson R.K."/>
        </authorList>
    </citation>
    <scope>NUCLEOTIDE SEQUENCE [LARGE SCALE GENOMIC DNA]</scope>
    <source>
        <strain evidence="1 2">YIT 11840</strain>
    </source>
</reference>
<name>G5SRT1_9BACT</name>
<dbReference type="GeneID" id="93557540"/>
<proteinExistence type="predicted"/>
<dbReference type="PATRIC" id="fig|762968.3.peg.1850"/>
<dbReference type="STRING" id="762968.HMPREF9441_02080"/>
<dbReference type="EMBL" id="AFFY01000025">
    <property type="protein sequence ID" value="EHH00073.1"/>
    <property type="molecule type" value="Genomic_DNA"/>
</dbReference>
<dbReference type="HOGENOM" id="CLU_801321_0_0_10"/>
<dbReference type="AlphaFoldDB" id="G5SRT1"/>
<evidence type="ECO:0000313" key="2">
    <source>
        <dbReference type="Proteomes" id="UP000003598"/>
    </source>
</evidence>
<dbReference type="OrthoDB" id="9760240at2"/>
<keyword evidence="2" id="KW-1185">Reference proteome</keyword>